<name>A0A1L3I9D8_9RHOB</name>
<gene>
    <name evidence="3" type="ORF">PhaeoP97_03283</name>
</gene>
<dbReference type="KEGG" id="php:PhaeoP97_03283"/>
<dbReference type="Proteomes" id="UP000183859">
    <property type="component" value="Chromosome"/>
</dbReference>
<keyword evidence="2" id="KW-0732">Signal</keyword>
<evidence type="ECO:0000256" key="2">
    <source>
        <dbReference type="SAM" id="SignalP"/>
    </source>
</evidence>
<proteinExistence type="predicted"/>
<protein>
    <recommendedName>
        <fullName evidence="5">Peptidase M23</fullName>
    </recommendedName>
</protein>
<reference evidence="4" key="1">
    <citation type="submission" date="2016-07" db="EMBL/GenBank/DDBJ databases">
        <title>Phaeobacter portensis sp. nov., a tropodithietic acid producing bacterium isolated from a German harbor.</title>
        <authorList>
            <person name="Freese H.M."/>
            <person name="Bunk B."/>
            <person name="Breider S."/>
            <person name="Brinkhoff T."/>
        </authorList>
    </citation>
    <scope>NUCLEOTIDE SEQUENCE [LARGE SCALE GENOMIC DNA]</scope>
    <source>
        <strain evidence="4">P97</strain>
    </source>
</reference>
<accession>A0A1L3I9D8</accession>
<feature type="chain" id="PRO_5012701756" description="Peptidase M23" evidence="2">
    <location>
        <begin position="21"/>
        <end position="55"/>
    </location>
</feature>
<dbReference type="STRING" id="1844006.PhaeoP97_03283"/>
<dbReference type="EMBL" id="CP016364">
    <property type="protein sequence ID" value="APG48641.1"/>
    <property type="molecule type" value="Genomic_DNA"/>
</dbReference>
<keyword evidence="1" id="KW-0812">Transmembrane</keyword>
<keyword evidence="1" id="KW-0472">Membrane</keyword>
<organism evidence="3 4">
    <name type="scientific">Phaeobacter porticola</name>
    <dbReference type="NCBI Taxonomy" id="1844006"/>
    <lineage>
        <taxon>Bacteria</taxon>
        <taxon>Pseudomonadati</taxon>
        <taxon>Pseudomonadota</taxon>
        <taxon>Alphaproteobacteria</taxon>
        <taxon>Rhodobacterales</taxon>
        <taxon>Roseobacteraceae</taxon>
        <taxon>Phaeobacter</taxon>
    </lineage>
</organism>
<sequence precursor="true">MKHLTALASAFILTAGPALAHGGAHVHPHSAEAWMAITVVAVVAVGCFSLMRGRK</sequence>
<evidence type="ECO:0008006" key="5">
    <source>
        <dbReference type="Google" id="ProtNLM"/>
    </source>
</evidence>
<evidence type="ECO:0000313" key="3">
    <source>
        <dbReference type="EMBL" id="APG48641.1"/>
    </source>
</evidence>
<evidence type="ECO:0000313" key="4">
    <source>
        <dbReference type="Proteomes" id="UP000183859"/>
    </source>
</evidence>
<feature type="transmembrane region" description="Helical" evidence="1">
    <location>
        <begin position="30"/>
        <end position="51"/>
    </location>
</feature>
<evidence type="ECO:0000256" key="1">
    <source>
        <dbReference type="SAM" id="Phobius"/>
    </source>
</evidence>
<dbReference type="RefSeq" id="WP_192849666.1">
    <property type="nucleotide sequence ID" value="NZ_CP016364.1"/>
</dbReference>
<keyword evidence="1" id="KW-1133">Transmembrane helix</keyword>
<feature type="signal peptide" evidence="2">
    <location>
        <begin position="1"/>
        <end position="20"/>
    </location>
</feature>
<keyword evidence="4" id="KW-1185">Reference proteome</keyword>
<dbReference type="AlphaFoldDB" id="A0A1L3I9D8"/>